<evidence type="ECO:0000313" key="2">
    <source>
        <dbReference type="Proteomes" id="UP000887097"/>
    </source>
</evidence>
<proteinExistence type="predicted"/>
<dbReference type="AlphaFoldDB" id="A0AA37I1P1"/>
<sequence>MVGRLSKILKELNIGIQTARSILGKNISLNSKITHGQFLVLRNYISNLTQKVSTPKPISPPSEYLNGVPEDVYAKSVLTKTSKKTRIKQKLGNLVPKTSKAKKGTAKYSDPYKLQLMKDHLAKKYEGYIYGLSDW</sequence>
<dbReference type="GeneID" id="31500630"/>
<name>A0AA37I1P1_XYLRU</name>
<dbReference type="EMBL" id="BPTT01000001">
    <property type="protein sequence ID" value="GJG33487.1"/>
    <property type="molecule type" value="Genomic_DNA"/>
</dbReference>
<protein>
    <submittedName>
        <fullName evidence="1">Uncharacterized protein</fullName>
    </submittedName>
</protein>
<reference evidence="1" key="1">
    <citation type="submission" date="2021-08" db="EMBL/GenBank/DDBJ databases">
        <title>Prevotella lacticifex sp. nov., isolated from rumen of cow.</title>
        <authorList>
            <person name="Shinkai T."/>
            <person name="Ikeyama N."/>
            <person name="Kumagai M."/>
            <person name="Ohmori H."/>
            <person name="Sakamoto M."/>
            <person name="Ohkuma M."/>
            <person name="Mitsumori M."/>
        </authorList>
    </citation>
    <scope>NUCLEOTIDE SEQUENCE</scope>
    <source>
        <strain evidence="1">JCM 8259</strain>
    </source>
</reference>
<dbReference type="RefSeq" id="WP_041385773.1">
    <property type="nucleotide sequence ID" value="NZ_BPTT01000001.1"/>
</dbReference>
<comment type="caution">
    <text evidence="1">The sequence shown here is derived from an EMBL/GenBank/DDBJ whole genome shotgun (WGS) entry which is preliminary data.</text>
</comment>
<evidence type="ECO:0000313" key="1">
    <source>
        <dbReference type="EMBL" id="GJG33487.1"/>
    </source>
</evidence>
<dbReference type="Proteomes" id="UP000887097">
    <property type="component" value="Unassembled WGS sequence"/>
</dbReference>
<organism evidence="1 2">
    <name type="scientific">Xylanibacter ruminicola</name>
    <name type="common">Prevotella ruminicola</name>
    <dbReference type="NCBI Taxonomy" id="839"/>
    <lineage>
        <taxon>Bacteria</taxon>
        <taxon>Pseudomonadati</taxon>
        <taxon>Bacteroidota</taxon>
        <taxon>Bacteroidia</taxon>
        <taxon>Bacteroidales</taxon>
        <taxon>Prevotellaceae</taxon>
        <taxon>Xylanibacter</taxon>
    </lineage>
</organism>
<gene>
    <name evidence="1" type="ORF">PRMUPPPA20_15960</name>
</gene>
<accession>A0AA37I1P1</accession>